<dbReference type="RefSeq" id="WP_119750157.1">
    <property type="nucleotide sequence ID" value="NZ_QVRA01000037.1"/>
</dbReference>
<name>A0A418YLL1_9SPHN</name>
<dbReference type="PROSITE" id="PS51257">
    <property type="entry name" value="PROKAR_LIPOPROTEIN"/>
    <property type="match status" value="1"/>
</dbReference>
<dbReference type="InterPro" id="IPR052541">
    <property type="entry name" value="SQRD"/>
</dbReference>
<dbReference type="Proteomes" id="UP000283469">
    <property type="component" value="Unassembled WGS sequence"/>
</dbReference>
<reference evidence="2 3" key="1">
    <citation type="submission" date="2018-08" db="EMBL/GenBank/DDBJ databases">
        <title>Sphingobium sp. EO9.</title>
        <authorList>
            <person name="Park Y."/>
            <person name="Kim K.H."/>
            <person name="Jeon C.O."/>
        </authorList>
    </citation>
    <scope>NUCLEOTIDE SEQUENCE [LARGE SCALE GENOMIC DNA]</scope>
    <source>
        <strain evidence="2 3">EO9</strain>
    </source>
</reference>
<dbReference type="InterPro" id="IPR036188">
    <property type="entry name" value="FAD/NAD-bd_sf"/>
</dbReference>
<dbReference type="PANTHER" id="PTHR43755:SF1">
    <property type="entry name" value="FAD-DEPENDENT PYRIDINE NUCLEOTIDE-DISULPHIDE OXIDOREDUCTASE"/>
    <property type="match status" value="1"/>
</dbReference>
<keyword evidence="3" id="KW-1185">Reference proteome</keyword>
<organism evidence="2 3">
    <name type="scientific">Sphingobium terrigena</name>
    <dbReference type="NCBI Taxonomy" id="2304063"/>
    <lineage>
        <taxon>Bacteria</taxon>
        <taxon>Pseudomonadati</taxon>
        <taxon>Pseudomonadota</taxon>
        <taxon>Alphaproteobacteria</taxon>
        <taxon>Sphingomonadales</taxon>
        <taxon>Sphingomonadaceae</taxon>
        <taxon>Sphingobium</taxon>
    </lineage>
</organism>
<dbReference type="Gene3D" id="3.50.50.60">
    <property type="entry name" value="FAD/NAD(P)-binding domain"/>
    <property type="match status" value="2"/>
</dbReference>
<evidence type="ECO:0000259" key="1">
    <source>
        <dbReference type="Pfam" id="PF07992"/>
    </source>
</evidence>
<evidence type="ECO:0000313" key="2">
    <source>
        <dbReference type="EMBL" id="RJG51986.1"/>
    </source>
</evidence>
<dbReference type="EMBL" id="QVRA01000037">
    <property type="protein sequence ID" value="RJG51986.1"/>
    <property type="molecule type" value="Genomic_DNA"/>
</dbReference>
<sequence>MPHYDGRPHILILGGNFAGLACAQRLRQHVGDKARITVIDRKSYLLFIPNIAADVFEDRNPALHQRMDLVPILAKDDIDFIHGEVTAVDIAARNVTFRPAERGGAEDHVEHYDYVIFALGARLAYDRTEGFAEHGHTVSDLYHGEKLRRYLNTRYAGGPIAIGSARFHQGDGADGLEPYPGGSIPRALAACEGPPVEVMMSMATWLNDRKLGGPENVTVFTPAPMIAEDAGEDVVKQLLTLATKMGFNYWNNTQDITRLTADAIEFADGRTLPAEVKIIFPDWVPHDFVKGLLVSDSEGFIKTDLLMRNPDHPEVFACGDCAAVTVPKLGAIGHQQSDIIGLQLGKIFGTADAEKADVPLKPEVLCIGDMGDGKAFWIHSNSWFGGDRQTLKMGRVPYFLKMRYRDMFFAADGKVPAWGLDAAALIAEGL</sequence>
<dbReference type="AlphaFoldDB" id="A0A418YLL1"/>
<feature type="domain" description="FAD/NAD(P)-binding" evidence="1">
    <location>
        <begin position="9"/>
        <end position="329"/>
    </location>
</feature>
<gene>
    <name evidence="2" type="ORF">D0Z70_22250</name>
</gene>
<proteinExistence type="predicted"/>
<dbReference type="SUPFAM" id="SSF51905">
    <property type="entry name" value="FAD/NAD(P)-binding domain"/>
    <property type="match status" value="2"/>
</dbReference>
<accession>A0A418YLL1</accession>
<dbReference type="GO" id="GO:0016491">
    <property type="term" value="F:oxidoreductase activity"/>
    <property type="evidence" value="ECO:0007669"/>
    <property type="project" value="InterPro"/>
</dbReference>
<dbReference type="OrthoDB" id="9781621at2"/>
<evidence type="ECO:0000313" key="3">
    <source>
        <dbReference type="Proteomes" id="UP000283469"/>
    </source>
</evidence>
<dbReference type="InterPro" id="IPR023753">
    <property type="entry name" value="FAD/NAD-binding_dom"/>
</dbReference>
<dbReference type="PANTHER" id="PTHR43755">
    <property type="match status" value="1"/>
</dbReference>
<dbReference type="Pfam" id="PF07992">
    <property type="entry name" value="Pyr_redox_2"/>
    <property type="match status" value="1"/>
</dbReference>
<protein>
    <submittedName>
        <fullName evidence="2">Pyridine nucleotide-disulfide oxidoreductase</fullName>
    </submittedName>
</protein>
<comment type="caution">
    <text evidence="2">The sequence shown here is derived from an EMBL/GenBank/DDBJ whole genome shotgun (WGS) entry which is preliminary data.</text>
</comment>